<accession>A0A8T9C9B6</accession>
<dbReference type="Proteomes" id="UP000469558">
    <property type="component" value="Unassembled WGS sequence"/>
</dbReference>
<evidence type="ECO:0000259" key="2">
    <source>
        <dbReference type="Pfam" id="PF01636"/>
    </source>
</evidence>
<evidence type="ECO:0000313" key="3">
    <source>
        <dbReference type="EMBL" id="TVY80380.1"/>
    </source>
</evidence>
<proteinExistence type="predicted"/>
<dbReference type="OrthoDB" id="2968323at2759"/>
<comment type="caution">
    <text evidence="3">The sequence shown here is derived from an EMBL/GenBank/DDBJ whole genome shotgun (WGS) entry which is preliminary data.</text>
</comment>
<dbReference type="PANTHER" id="PTHR21310">
    <property type="entry name" value="AMINOGLYCOSIDE PHOSPHOTRANSFERASE-RELATED-RELATED"/>
    <property type="match status" value="1"/>
</dbReference>
<feature type="compositionally biased region" description="Acidic residues" evidence="1">
    <location>
        <begin position="578"/>
        <end position="596"/>
    </location>
</feature>
<sequence>MDSPPISSSEPKKPYSSVELEGVPSDITMTEPVDATKSSASNAGSHDPEGDDEDGASHHESKVEGSDKDEDDDAASECGSDTSSTCEYGQESFETYQSKVAQLCRDIGYGEPLNIERMRGGGFNRIIGLEFAEREHLKYVLRIPRDVLQDHEVNETSDQVSILRYLSSFDFLHVPSVFAYDFTTNNALESQYVLQDRLTGKRVQDVFYELPLSEKLQFATVVAELVAKLNGIRLNKPGRLIGRRNLSDVWSGSSSTLPDIELTGYRENPVADIPASAKQPLVSLLGELLEFRKLKAGHPKPALMWENLQTVTEQMEAAGLMQTTDAENVLWHWDLSARNIMIKPAATMATDRQEPPVAKPCQHSFRFGVDDTQSSGHKHTVDMKIEGASGKDCKHTVSVSVSGDSGKTYRHTLEISDSNPSTNEEVPKKQPVQAWQISGVLDWDDALSAPLVLTRQPLSWLWLDEEKDDDRNPEWDGDRDLPPERDLTHDELLIKAHFDQSMERLMPGYIEDTYHRGVWLRRLARLAIHGFLSSEDWKRYEKLLEDWTVYFKSTGLEHAKQIKVWVDTEDNMIKMPESEESGSEASSEDEGGELDDFIALNLP</sequence>
<feature type="compositionally biased region" description="Low complexity" evidence="1">
    <location>
        <begin position="1"/>
        <end position="17"/>
    </location>
</feature>
<dbReference type="InterPro" id="IPR051678">
    <property type="entry name" value="AGP_Transferase"/>
</dbReference>
<reference evidence="3 4" key="1">
    <citation type="submission" date="2018-05" db="EMBL/GenBank/DDBJ databases">
        <title>Genome sequencing and assembly of the regulated plant pathogen Lachnellula willkommii and related sister species for the development of diagnostic species identification markers.</title>
        <authorList>
            <person name="Giroux E."/>
            <person name="Bilodeau G."/>
        </authorList>
    </citation>
    <scope>NUCLEOTIDE SEQUENCE [LARGE SCALE GENOMIC DNA]</scope>
    <source>
        <strain evidence="3 4">CBS 268.59</strain>
    </source>
</reference>
<dbReference type="InterPro" id="IPR011009">
    <property type="entry name" value="Kinase-like_dom_sf"/>
</dbReference>
<feature type="domain" description="Aminoglycoside phosphotransferase" evidence="2">
    <location>
        <begin position="137"/>
        <end position="343"/>
    </location>
</feature>
<feature type="region of interest" description="Disordered" evidence="1">
    <location>
        <begin position="576"/>
        <end position="603"/>
    </location>
</feature>
<dbReference type="EMBL" id="QGMK01000695">
    <property type="protein sequence ID" value="TVY80380.1"/>
    <property type="molecule type" value="Genomic_DNA"/>
</dbReference>
<dbReference type="AlphaFoldDB" id="A0A8T9C9B6"/>
<evidence type="ECO:0000256" key="1">
    <source>
        <dbReference type="SAM" id="MobiDB-lite"/>
    </source>
</evidence>
<name>A0A8T9C9B6_9HELO</name>
<dbReference type="SUPFAM" id="SSF56112">
    <property type="entry name" value="Protein kinase-like (PK-like)"/>
    <property type="match status" value="1"/>
</dbReference>
<keyword evidence="4" id="KW-1185">Reference proteome</keyword>
<dbReference type="InterPro" id="IPR002575">
    <property type="entry name" value="Aminoglycoside_PTrfase"/>
</dbReference>
<dbReference type="Pfam" id="PF01636">
    <property type="entry name" value="APH"/>
    <property type="match status" value="1"/>
</dbReference>
<dbReference type="PANTHER" id="PTHR21310:SF56">
    <property type="entry name" value="AMINOGLYCOSIDE PHOSPHOTRANSFERASE DOMAIN-CONTAINING PROTEIN"/>
    <property type="match status" value="1"/>
</dbReference>
<protein>
    <recommendedName>
        <fullName evidence="2">Aminoglycoside phosphotransferase domain-containing protein</fullName>
    </recommendedName>
</protein>
<evidence type="ECO:0000313" key="4">
    <source>
        <dbReference type="Proteomes" id="UP000469558"/>
    </source>
</evidence>
<organism evidence="3 4">
    <name type="scientific">Lachnellula suecica</name>
    <dbReference type="NCBI Taxonomy" id="602035"/>
    <lineage>
        <taxon>Eukaryota</taxon>
        <taxon>Fungi</taxon>
        <taxon>Dikarya</taxon>
        <taxon>Ascomycota</taxon>
        <taxon>Pezizomycotina</taxon>
        <taxon>Leotiomycetes</taxon>
        <taxon>Helotiales</taxon>
        <taxon>Lachnaceae</taxon>
        <taxon>Lachnellula</taxon>
    </lineage>
</organism>
<feature type="compositionally biased region" description="Basic and acidic residues" evidence="1">
    <location>
        <begin position="55"/>
        <end position="66"/>
    </location>
</feature>
<gene>
    <name evidence="3" type="ORF">LSUE1_G005032</name>
</gene>
<feature type="region of interest" description="Disordered" evidence="1">
    <location>
        <begin position="1"/>
        <end position="87"/>
    </location>
</feature>